<dbReference type="EMBL" id="KN773003">
    <property type="protein sequence ID" value="KIH45305.1"/>
    <property type="molecule type" value="Genomic_DNA"/>
</dbReference>
<dbReference type="OrthoDB" id="2414723at2759"/>
<evidence type="ECO:0000313" key="2">
    <source>
        <dbReference type="Proteomes" id="UP000054047"/>
    </source>
</evidence>
<dbReference type="Proteomes" id="UP000054047">
    <property type="component" value="Unassembled WGS sequence"/>
</dbReference>
<gene>
    <name evidence="1" type="ORF">ANCDUO_24655</name>
</gene>
<accession>A0A0C2FA40</accession>
<dbReference type="AlphaFoldDB" id="A0A0C2FA40"/>
<sequence>MFLSCRLVGECEALNLAELKDLALDLLQKYQRTEEQHYVTSFVQVTLRDFESWQFEREQII</sequence>
<reference evidence="1 2" key="1">
    <citation type="submission" date="2013-12" db="EMBL/GenBank/DDBJ databases">
        <title>Draft genome of the parsitic nematode Ancylostoma duodenale.</title>
        <authorList>
            <person name="Mitreva M."/>
        </authorList>
    </citation>
    <scope>NUCLEOTIDE SEQUENCE [LARGE SCALE GENOMIC DNA]</scope>
    <source>
        <strain evidence="1 2">Zhejiang</strain>
    </source>
</reference>
<organism evidence="1 2">
    <name type="scientific">Ancylostoma duodenale</name>
    <dbReference type="NCBI Taxonomy" id="51022"/>
    <lineage>
        <taxon>Eukaryota</taxon>
        <taxon>Metazoa</taxon>
        <taxon>Ecdysozoa</taxon>
        <taxon>Nematoda</taxon>
        <taxon>Chromadorea</taxon>
        <taxon>Rhabditida</taxon>
        <taxon>Rhabditina</taxon>
        <taxon>Rhabditomorpha</taxon>
        <taxon>Strongyloidea</taxon>
        <taxon>Ancylostomatidae</taxon>
        <taxon>Ancylostomatinae</taxon>
        <taxon>Ancylostoma</taxon>
    </lineage>
</organism>
<proteinExistence type="predicted"/>
<keyword evidence="2" id="KW-1185">Reference proteome</keyword>
<protein>
    <submittedName>
        <fullName evidence="1">Uncharacterized protein</fullName>
    </submittedName>
</protein>
<name>A0A0C2FA40_9BILA</name>
<evidence type="ECO:0000313" key="1">
    <source>
        <dbReference type="EMBL" id="KIH45305.1"/>
    </source>
</evidence>